<dbReference type="RefSeq" id="WP_061114684.1">
    <property type="nucleotide sequence ID" value="NZ_AP022949.1"/>
</dbReference>
<evidence type="ECO:0000313" key="1">
    <source>
        <dbReference type="EMBL" id="KXX90085.1"/>
    </source>
</evidence>
<gene>
    <name evidence="1" type="ORF">AT274_01630</name>
</gene>
<comment type="caution">
    <text evidence="1">The sequence shown here is derived from an EMBL/GenBank/DDBJ whole genome shotgun (WGS) entry which is preliminary data.</text>
</comment>
<dbReference type="EMBL" id="LOMT01000123">
    <property type="protein sequence ID" value="KXX90085.1"/>
    <property type="molecule type" value="Genomic_DNA"/>
</dbReference>
<dbReference type="Proteomes" id="UP000075591">
    <property type="component" value="Unassembled WGS sequence"/>
</dbReference>
<reference evidence="1 2" key="1">
    <citation type="submission" date="2015-12" db="EMBL/GenBank/DDBJ databases">
        <title>Bacillus cereus Group isolate.</title>
        <authorList>
            <person name="Kovac J."/>
        </authorList>
    </citation>
    <scope>NUCLEOTIDE SEQUENCE [LARGE SCALE GENOMIC DNA]</scope>
    <source>
        <strain evidence="1 2">FSL W8-0275</strain>
    </source>
</reference>
<proteinExistence type="predicted"/>
<organism evidence="1 2">
    <name type="scientific">Bacillus cereus</name>
    <dbReference type="NCBI Taxonomy" id="1396"/>
    <lineage>
        <taxon>Bacteria</taxon>
        <taxon>Bacillati</taxon>
        <taxon>Bacillota</taxon>
        <taxon>Bacilli</taxon>
        <taxon>Bacillales</taxon>
        <taxon>Bacillaceae</taxon>
        <taxon>Bacillus</taxon>
        <taxon>Bacillus cereus group</taxon>
    </lineage>
</organism>
<protein>
    <submittedName>
        <fullName evidence="1">Uncharacterized protein</fullName>
    </submittedName>
</protein>
<evidence type="ECO:0000313" key="2">
    <source>
        <dbReference type="Proteomes" id="UP000075591"/>
    </source>
</evidence>
<accession>A0A150AZ01</accession>
<name>A0A150AZ01_BACCE</name>
<sequence>MKHTLGPQKPYHSLTLEKVLEGKKIEMKVSINSSLTVFVGDGSGYSETAYFELQDGQEYLRLNNILYIDDVLIDKVPITRMEKGTLIQFAIDQIERNEEIKEERFQSEDAMLKFTYNASNRVAEEHEEYPWYVRKRIELLEREELYPFVYQEQWGDEKVLFMIRIPYERLEQMTESRMQKKVDSYELRKVDKENE</sequence>
<dbReference type="AlphaFoldDB" id="A0A150AZ01"/>